<dbReference type="AlphaFoldDB" id="A0A5C7IDG3"/>
<proteinExistence type="predicted"/>
<dbReference type="PANTHER" id="PTHR33184">
    <property type="entry name" value="PROTEIN TAPETUM DETERMINANT 1-LIKE-RELATED"/>
    <property type="match status" value="1"/>
</dbReference>
<keyword evidence="4" id="KW-1185">Reference proteome</keyword>
<dbReference type="Proteomes" id="UP000323000">
    <property type="component" value="Chromosome 3"/>
</dbReference>
<dbReference type="GO" id="GO:0001709">
    <property type="term" value="P:cell fate determination"/>
    <property type="evidence" value="ECO:0007669"/>
    <property type="project" value="TreeGrafter"/>
</dbReference>
<name>A0A5C7IDG3_9ROSI</name>
<reference evidence="4" key="1">
    <citation type="journal article" date="2019" name="Gigascience">
        <title>De novo genome assembly of the endangered Acer yangbiense, a plant species with extremely small populations endemic to Yunnan Province, China.</title>
        <authorList>
            <person name="Yang J."/>
            <person name="Wariss H.M."/>
            <person name="Tao L."/>
            <person name="Zhang R."/>
            <person name="Yun Q."/>
            <person name="Hollingsworth P."/>
            <person name="Dao Z."/>
            <person name="Luo G."/>
            <person name="Guo H."/>
            <person name="Ma Y."/>
            <person name="Sun W."/>
        </authorList>
    </citation>
    <scope>NUCLEOTIDE SEQUENCE [LARGE SCALE GENOMIC DNA]</scope>
    <source>
        <strain evidence="4">cv. Malutang</strain>
    </source>
</reference>
<evidence type="ECO:0000313" key="3">
    <source>
        <dbReference type="EMBL" id="TXG66912.1"/>
    </source>
</evidence>
<evidence type="ECO:0000256" key="1">
    <source>
        <dbReference type="ARBA" id="ARBA00022729"/>
    </source>
</evidence>
<evidence type="ECO:0000256" key="2">
    <source>
        <dbReference type="SAM" id="SignalP"/>
    </source>
</evidence>
<organism evidence="3 4">
    <name type="scientific">Acer yangbiense</name>
    <dbReference type="NCBI Taxonomy" id="1000413"/>
    <lineage>
        <taxon>Eukaryota</taxon>
        <taxon>Viridiplantae</taxon>
        <taxon>Streptophyta</taxon>
        <taxon>Embryophyta</taxon>
        <taxon>Tracheophyta</taxon>
        <taxon>Spermatophyta</taxon>
        <taxon>Magnoliopsida</taxon>
        <taxon>eudicotyledons</taxon>
        <taxon>Gunneridae</taxon>
        <taxon>Pentapetalae</taxon>
        <taxon>rosids</taxon>
        <taxon>malvids</taxon>
        <taxon>Sapindales</taxon>
        <taxon>Sapindaceae</taxon>
        <taxon>Hippocastanoideae</taxon>
        <taxon>Acereae</taxon>
        <taxon>Acer</taxon>
    </lineage>
</organism>
<evidence type="ECO:0008006" key="5">
    <source>
        <dbReference type="Google" id="ProtNLM"/>
    </source>
</evidence>
<feature type="chain" id="PRO_5022861311" description="Wall-associated receptor kinase galacturonan-binding domain-containing protein" evidence="2">
    <location>
        <begin position="24"/>
        <end position="153"/>
    </location>
</feature>
<dbReference type="InterPro" id="IPR040361">
    <property type="entry name" value="TPD1"/>
</dbReference>
<feature type="signal peptide" evidence="2">
    <location>
        <begin position="1"/>
        <end position="23"/>
    </location>
</feature>
<gene>
    <name evidence="3" type="ORF">EZV62_008187</name>
</gene>
<accession>A0A5C7IDG3</accession>
<dbReference type="OrthoDB" id="603213at2759"/>
<dbReference type="EMBL" id="VAHF01000003">
    <property type="protein sequence ID" value="TXG66912.1"/>
    <property type="molecule type" value="Genomic_DNA"/>
</dbReference>
<sequence length="153" mass="17073">MATFLNVLAALFFFSFFVSKGYCQCTTENLQINQQQTGEQVQSKPEWKVAISTGCPCAQLEVKLACDGFQMVEAIDSSVLEKSGGECLVNNGQPIFPNKNFSFTYAWDTSFQFKTLSSQVASMRKNEEEGFDSLIKLARGELPTRTLLEVLQL</sequence>
<protein>
    <recommendedName>
        <fullName evidence="5">Wall-associated receptor kinase galacturonan-binding domain-containing protein</fullName>
    </recommendedName>
</protein>
<keyword evidence="1 2" id="KW-0732">Signal</keyword>
<dbReference type="Pfam" id="PF24068">
    <property type="entry name" value="TPD1_C"/>
    <property type="match status" value="1"/>
</dbReference>
<comment type="caution">
    <text evidence="3">The sequence shown here is derived from an EMBL/GenBank/DDBJ whole genome shotgun (WGS) entry which is preliminary data.</text>
</comment>
<dbReference type="PANTHER" id="PTHR33184:SF72">
    <property type="entry name" value="BETA-1,3-N-ACETYLGLUCOSAMINYLTRANSFERASE FAMILY PROTEIN"/>
    <property type="match status" value="1"/>
</dbReference>
<evidence type="ECO:0000313" key="4">
    <source>
        <dbReference type="Proteomes" id="UP000323000"/>
    </source>
</evidence>